<sequence length="289" mass="32404">MGVAMPSWNIHIAQTERLLERTGALANSVRDRNAFLFGCVVPDIFVGYMVPGIADPIPYRITHFAKPEPIPKPREHEFWDTYVAPLLKGAPAGEPAEATSIIEERERLNRVHYPQRYKDAEPVAGPGAREFSLASEDVAQSLLDLTLGVWSHLVADTVWNTRVNQYLEAHGGKPCEEFRIKKQGDFDWFGKTLGIVSIPRATDRLYTAATRFGQYPIHKEYVLKTIGVMHEIVRENPGEPDHPPYRLLTEKFFDATFTEVIELTEAGFAARVATSDVPAAPLQSEVGHR</sequence>
<evidence type="ECO:0008006" key="3">
    <source>
        <dbReference type="Google" id="ProtNLM"/>
    </source>
</evidence>
<accession>A0A5K1IJ50</accession>
<organism evidence="1 2">
    <name type="scientific">Collinsella aerofaciens</name>
    <dbReference type="NCBI Taxonomy" id="74426"/>
    <lineage>
        <taxon>Bacteria</taxon>
        <taxon>Bacillati</taxon>
        <taxon>Actinomycetota</taxon>
        <taxon>Coriobacteriia</taxon>
        <taxon>Coriobacteriales</taxon>
        <taxon>Coriobacteriaceae</taxon>
        <taxon>Collinsella</taxon>
    </lineage>
</organism>
<proteinExistence type="predicted"/>
<name>A0A5K1IJ50_9ACTN</name>
<dbReference type="EMBL" id="CABWIF010000001">
    <property type="protein sequence ID" value="VWL86702.1"/>
    <property type="molecule type" value="Genomic_DNA"/>
</dbReference>
<gene>
    <name evidence="1" type="ORF">CKJAJONC_01120</name>
</gene>
<dbReference type="Proteomes" id="UP000368032">
    <property type="component" value="Unassembled WGS sequence"/>
</dbReference>
<evidence type="ECO:0000313" key="2">
    <source>
        <dbReference type="Proteomes" id="UP000368032"/>
    </source>
</evidence>
<reference evidence="1 2" key="1">
    <citation type="submission" date="2019-10" db="EMBL/GenBank/DDBJ databases">
        <authorList>
            <person name="Wolf R A."/>
        </authorList>
    </citation>
    <scope>NUCLEOTIDE SEQUENCE [LARGE SCALE GENOMIC DNA]</scope>
    <source>
        <strain evidence="1">Collinsella_aerofaciens_DSM_13712</strain>
    </source>
</reference>
<dbReference type="AlphaFoldDB" id="A0A5K1IJ50"/>
<protein>
    <recommendedName>
        <fullName evidence="3">Phospholipase C/D domain-containing protein</fullName>
    </recommendedName>
</protein>
<evidence type="ECO:0000313" key="1">
    <source>
        <dbReference type="EMBL" id="VWL86702.1"/>
    </source>
</evidence>